<keyword evidence="1" id="KW-0547">Nucleotide-binding</keyword>
<dbReference type="eggNOG" id="KOG0332">
    <property type="taxonomic scope" value="Eukaryota"/>
</dbReference>
<dbReference type="SUPFAM" id="SSF52540">
    <property type="entry name" value="P-loop containing nucleoside triphosphate hydrolases"/>
    <property type="match status" value="1"/>
</dbReference>
<dbReference type="OrthoDB" id="10265785at2759"/>
<keyword evidence="7" id="KW-1185">Reference proteome</keyword>
<dbReference type="CDD" id="cd18787">
    <property type="entry name" value="SF2_C_DEAD"/>
    <property type="match status" value="1"/>
</dbReference>
<evidence type="ECO:0000256" key="4">
    <source>
        <dbReference type="ARBA" id="ARBA00022840"/>
    </source>
</evidence>
<dbReference type="PANTHER" id="PTHR47959:SF1">
    <property type="entry name" value="ATP-DEPENDENT RNA HELICASE DBPA"/>
    <property type="match status" value="1"/>
</dbReference>
<evidence type="ECO:0000256" key="3">
    <source>
        <dbReference type="ARBA" id="ARBA00022806"/>
    </source>
</evidence>
<evidence type="ECO:0000313" key="7">
    <source>
        <dbReference type="Proteomes" id="UP000054560"/>
    </source>
</evidence>
<evidence type="ECO:0000256" key="2">
    <source>
        <dbReference type="ARBA" id="ARBA00022801"/>
    </source>
</evidence>
<dbReference type="GO" id="GO:0003724">
    <property type="term" value="F:RNA helicase activity"/>
    <property type="evidence" value="ECO:0007669"/>
    <property type="project" value="TreeGrafter"/>
</dbReference>
<feature type="domain" description="Helicase C-terminal" evidence="5">
    <location>
        <begin position="1"/>
        <end position="116"/>
    </location>
</feature>
<dbReference type="Gene3D" id="3.40.50.300">
    <property type="entry name" value="P-loop containing nucleotide triphosphate hydrolases"/>
    <property type="match status" value="1"/>
</dbReference>
<gene>
    <name evidence="6" type="ORF">SARC_13400</name>
</gene>
<evidence type="ECO:0000256" key="1">
    <source>
        <dbReference type="ARBA" id="ARBA00022741"/>
    </source>
</evidence>
<protein>
    <recommendedName>
        <fullName evidence="5">Helicase C-terminal domain-containing protein</fullName>
    </recommendedName>
</protein>
<dbReference type="GO" id="GO:0016787">
    <property type="term" value="F:hydrolase activity"/>
    <property type="evidence" value="ECO:0007669"/>
    <property type="project" value="UniProtKB-KW"/>
</dbReference>
<accession>A0A0L0FC37</accession>
<dbReference type="InterPro" id="IPR001650">
    <property type="entry name" value="Helicase_C-like"/>
</dbReference>
<name>A0A0L0FC37_9EUKA</name>
<dbReference type="GeneID" id="25913904"/>
<dbReference type="InterPro" id="IPR050079">
    <property type="entry name" value="DEAD_box_RNA_helicase"/>
</dbReference>
<reference evidence="6 7" key="1">
    <citation type="submission" date="2011-02" db="EMBL/GenBank/DDBJ databases">
        <title>The Genome Sequence of Sphaeroforma arctica JP610.</title>
        <authorList>
            <consortium name="The Broad Institute Genome Sequencing Platform"/>
            <person name="Russ C."/>
            <person name="Cuomo C."/>
            <person name="Young S.K."/>
            <person name="Zeng Q."/>
            <person name="Gargeya S."/>
            <person name="Alvarado L."/>
            <person name="Berlin A."/>
            <person name="Chapman S.B."/>
            <person name="Chen Z."/>
            <person name="Freedman E."/>
            <person name="Gellesch M."/>
            <person name="Goldberg J."/>
            <person name="Griggs A."/>
            <person name="Gujja S."/>
            <person name="Heilman E."/>
            <person name="Heiman D."/>
            <person name="Howarth C."/>
            <person name="Mehta T."/>
            <person name="Neiman D."/>
            <person name="Pearson M."/>
            <person name="Roberts A."/>
            <person name="Saif S."/>
            <person name="Shea T."/>
            <person name="Shenoy N."/>
            <person name="Sisk P."/>
            <person name="Stolte C."/>
            <person name="Sykes S."/>
            <person name="White J."/>
            <person name="Yandava C."/>
            <person name="Burger G."/>
            <person name="Gray M.W."/>
            <person name="Holland P.W.H."/>
            <person name="King N."/>
            <person name="Lang F.B.F."/>
            <person name="Roger A.J."/>
            <person name="Ruiz-Trillo I."/>
            <person name="Haas B."/>
            <person name="Nusbaum C."/>
            <person name="Birren B."/>
        </authorList>
    </citation>
    <scope>NUCLEOTIDE SEQUENCE [LARGE SCALE GENOMIC DNA]</scope>
    <source>
        <strain evidence="6 7">JP610</strain>
    </source>
</reference>
<proteinExistence type="predicted"/>
<dbReference type="PROSITE" id="PS51194">
    <property type="entry name" value="HELICASE_CTER"/>
    <property type="match status" value="1"/>
</dbReference>
<dbReference type="InterPro" id="IPR027417">
    <property type="entry name" value="P-loop_NTPase"/>
</dbReference>
<dbReference type="EMBL" id="KQ244837">
    <property type="protein sequence ID" value="KNC74041.1"/>
    <property type="molecule type" value="Genomic_DNA"/>
</dbReference>
<organism evidence="6 7">
    <name type="scientific">Sphaeroforma arctica JP610</name>
    <dbReference type="NCBI Taxonomy" id="667725"/>
    <lineage>
        <taxon>Eukaryota</taxon>
        <taxon>Ichthyosporea</taxon>
        <taxon>Ichthyophonida</taxon>
        <taxon>Sphaeroforma</taxon>
    </lineage>
</organism>
<dbReference type="GO" id="GO:0005524">
    <property type="term" value="F:ATP binding"/>
    <property type="evidence" value="ECO:0007669"/>
    <property type="project" value="UniProtKB-KW"/>
</dbReference>
<keyword evidence="2" id="KW-0378">Hydrolase</keyword>
<dbReference type="STRING" id="667725.A0A0L0FC37"/>
<dbReference type="Proteomes" id="UP000054560">
    <property type="component" value="Unassembled WGS sequence"/>
</dbReference>
<dbReference type="Pfam" id="PF00271">
    <property type="entry name" value="Helicase_C"/>
    <property type="match status" value="1"/>
</dbReference>
<dbReference type="AlphaFoldDB" id="A0A0L0FC37"/>
<evidence type="ECO:0000313" key="6">
    <source>
        <dbReference type="EMBL" id="KNC74041.1"/>
    </source>
</evidence>
<dbReference type="SMART" id="SM00490">
    <property type="entry name" value="HELICc"/>
    <property type="match status" value="1"/>
</dbReference>
<dbReference type="PANTHER" id="PTHR47959">
    <property type="entry name" value="ATP-DEPENDENT RNA HELICASE RHLE-RELATED"/>
    <property type="match status" value="1"/>
</dbReference>
<keyword evidence="3" id="KW-0347">Helicase</keyword>
<evidence type="ECO:0000259" key="5">
    <source>
        <dbReference type="PROSITE" id="PS51194"/>
    </source>
</evidence>
<keyword evidence="4" id="KW-0067">ATP-binding</keyword>
<dbReference type="RefSeq" id="XP_014147943.1">
    <property type="nucleotide sequence ID" value="XM_014292468.1"/>
</dbReference>
<dbReference type="GO" id="GO:0005829">
    <property type="term" value="C:cytosol"/>
    <property type="evidence" value="ECO:0007669"/>
    <property type="project" value="TreeGrafter"/>
</dbReference>
<sequence>MSYRSCMPHAIAYTHPHSLSHAAKTKVLITTNVIARGIDIDQVNVVVNYDIPMNNATGRADTDTYLHRIGRTGRFGRKGLSINLCHDNQSRSLVDEIEKFFGHPIKKIPTDDPEMFESMLTL</sequence>